<evidence type="ECO:0000256" key="5">
    <source>
        <dbReference type="SAM" id="Phobius"/>
    </source>
</evidence>
<dbReference type="AlphaFoldDB" id="K6CIT1"/>
<accession>K6CIT1</accession>
<dbReference type="GO" id="GO:0005886">
    <property type="term" value="C:plasma membrane"/>
    <property type="evidence" value="ECO:0007669"/>
    <property type="project" value="UniProtKB-SubCell"/>
</dbReference>
<dbReference type="Proteomes" id="UP000006316">
    <property type="component" value="Unassembled WGS sequence"/>
</dbReference>
<comment type="caution">
    <text evidence="6">The sequence shown here is derived from an EMBL/GenBank/DDBJ whole genome shotgun (WGS) entry which is preliminary data.</text>
</comment>
<protein>
    <recommendedName>
        <fullName evidence="8">Spore germination protein KA</fullName>
    </recommendedName>
</protein>
<dbReference type="PATRIC" id="fig|1117379.3.peg.531"/>
<dbReference type="Pfam" id="PF03323">
    <property type="entry name" value="GerA"/>
    <property type="match status" value="1"/>
</dbReference>
<dbReference type="EMBL" id="AJLS01000034">
    <property type="protein sequence ID" value="EKN71030.1"/>
    <property type="molecule type" value="Genomic_DNA"/>
</dbReference>
<reference evidence="6 7" key="1">
    <citation type="journal article" date="2012" name="Front. Microbiol.">
        <title>Redundancy and modularity in membrane-associated dissimilatory nitrate reduction in Bacillus.</title>
        <authorList>
            <person name="Heylen K."/>
            <person name="Keltjens J."/>
        </authorList>
    </citation>
    <scope>NUCLEOTIDE SEQUENCE [LARGE SCALE GENOMIC DNA]</scope>
    <source>
        <strain evidence="7">LMG 21833T</strain>
    </source>
</reference>
<evidence type="ECO:0008006" key="8">
    <source>
        <dbReference type="Google" id="ProtNLM"/>
    </source>
</evidence>
<organism evidence="6 7">
    <name type="scientific">Neobacillus bataviensis LMG 21833</name>
    <dbReference type="NCBI Taxonomy" id="1117379"/>
    <lineage>
        <taxon>Bacteria</taxon>
        <taxon>Bacillati</taxon>
        <taxon>Bacillota</taxon>
        <taxon>Bacilli</taxon>
        <taxon>Bacillales</taxon>
        <taxon>Bacillaceae</taxon>
        <taxon>Neobacillus</taxon>
    </lineage>
</organism>
<evidence type="ECO:0000313" key="7">
    <source>
        <dbReference type="Proteomes" id="UP000006316"/>
    </source>
</evidence>
<evidence type="ECO:0000256" key="3">
    <source>
        <dbReference type="ARBA" id="ARBA00023136"/>
    </source>
</evidence>
<feature type="transmembrane region" description="Helical" evidence="5">
    <location>
        <begin position="377"/>
        <end position="397"/>
    </location>
</feature>
<comment type="similarity">
    <text evidence="2 4">Belongs to the GerABKA family.</text>
</comment>
<dbReference type="InterPro" id="IPR004995">
    <property type="entry name" value="Spore_Ger"/>
</dbReference>
<dbReference type="OrthoDB" id="9772630at2"/>
<evidence type="ECO:0000256" key="4">
    <source>
        <dbReference type="PIRNR" id="PIRNR005690"/>
    </source>
</evidence>
<comment type="subcellular location">
    <subcellularLocation>
        <location evidence="4">Cell membrane</location>
    </subcellularLocation>
    <subcellularLocation>
        <location evidence="1">Membrane</location>
        <topology evidence="1">Multi-pass membrane protein</topology>
    </subcellularLocation>
</comment>
<dbReference type="PIRSF" id="PIRSF005690">
    <property type="entry name" value="GerBA"/>
    <property type="match status" value="1"/>
</dbReference>
<dbReference type="PANTHER" id="PTHR22550:SF5">
    <property type="entry name" value="LEUCINE ZIPPER PROTEIN 4"/>
    <property type="match status" value="1"/>
</dbReference>
<dbReference type="PANTHER" id="PTHR22550">
    <property type="entry name" value="SPORE GERMINATION PROTEIN"/>
    <property type="match status" value="1"/>
</dbReference>
<keyword evidence="7" id="KW-1185">Reference proteome</keyword>
<evidence type="ECO:0000256" key="1">
    <source>
        <dbReference type="ARBA" id="ARBA00004141"/>
    </source>
</evidence>
<dbReference type="STRING" id="1117379.BABA_02607"/>
<dbReference type="GO" id="GO:0009847">
    <property type="term" value="P:spore germination"/>
    <property type="evidence" value="ECO:0007669"/>
    <property type="project" value="UniProtKB-UniRule"/>
</dbReference>
<evidence type="ECO:0000313" key="6">
    <source>
        <dbReference type="EMBL" id="EKN71030.1"/>
    </source>
</evidence>
<keyword evidence="5" id="KW-1133">Transmembrane helix</keyword>
<gene>
    <name evidence="6" type="ORF">BABA_02607</name>
</gene>
<keyword evidence="3 4" id="KW-0472">Membrane</keyword>
<dbReference type="InterPro" id="IPR050768">
    <property type="entry name" value="UPF0353/GerABKA_families"/>
</dbReference>
<feature type="transmembrane region" description="Helical" evidence="5">
    <location>
        <begin position="430"/>
        <end position="453"/>
    </location>
</feature>
<evidence type="ECO:0000256" key="2">
    <source>
        <dbReference type="ARBA" id="ARBA00005278"/>
    </source>
</evidence>
<feature type="transmembrane region" description="Helical" evidence="5">
    <location>
        <begin position="305"/>
        <end position="327"/>
    </location>
</feature>
<keyword evidence="5" id="KW-0812">Transmembrane</keyword>
<proteinExistence type="inferred from homology"/>
<name>K6CIT1_9BACI</name>
<dbReference type="eggNOG" id="COG0697">
    <property type="taxonomic scope" value="Bacteria"/>
</dbReference>
<sequence>MSIFSKSKKQSQPGQGASNQQVFLGEDYDAKLKWFKDTFQKSDDITFHEITANQTRCGIVFVQCMVDQEVFDEQVLKYIVSPHFASSQKELLHKILDLQSISTMCTSILTDMKEATDLVLDGKIIIFFEGDSRMLAIPLTSVEKRAVSETANENVIRGPREAFVEDIHTNITMVRRKIKSPDLKMEQLLIGRYTKTKVMISYIEGLCKEELLADVKRRINQIEMDGVLASSYIEEFIDDYPLSPFPQSQKTERPDVAAAALLEGRVVIFVDGTPIPLIVPVTFYMFLQSAEDYYQRYILTSVIRLLRYAFLVVSLLFPSFYIAVTTFHTEMIPTSLLISVAASREFVPFPAIVEAFIMELAFEALREAGVRTPKAVGQAIGVLGALVIGQAAVQAGIVSAPMVIIVSLTGIASFIIPGYDLAFSIRLLRFPIMILSGTFGIFGLMIGSLLIYVHTVHLSSFGQPYLSPTAPLKTSDLKDTFVRAPWWSMKRRPSFARSSANQNRIKINKSLPGDDED</sequence>
<feature type="transmembrane region" description="Helical" evidence="5">
    <location>
        <begin position="403"/>
        <end position="423"/>
    </location>
</feature>
<dbReference type="RefSeq" id="WP_007083562.1">
    <property type="nucleotide sequence ID" value="NZ_AJLS01000034.1"/>
</dbReference>